<organism evidence="14 15">
    <name type="scientific">Trichogramma kaykai</name>
    <dbReference type="NCBI Taxonomy" id="54128"/>
    <lineage>
        <taxon>Eukaryota</taxon>
        <taxon>Metazoa</taxon>
        <taxon>Ecdysozoa</taxon>
        <taxon>Arthropoda</taxon>
        <taxon>Hexapoda</taxon>
        <taxon>Insecta</taxon>
        <taxon>Pterygota</taxon>
        <taxon>Neoptera</taxon>
        <taxon>Endopterygota</taxon>
        <taxon>Hymenoptera</taxon>
        <taxon>Apocrita</taxon>
        <taxon>Proctotrupomorpha</taxon>
        <taxon>Chalcidoidea</taxon>
        <taxon>Trichogrammatidae</taxon>
        <taxon>Trichogramma</taxon>
    </lineage>
</organism>
<dbReference type="GO" id="GO:0005921">
    <property type="term" value="C:gap junction"/>
    <property type="evidence" value="ECO:0007669"/>
    <property type="project" value="UniProtKB-SubCell"/>
</dbReference>
<dbReference type="Pfam" id="PF00876">
    <property type="entry name" value="Innexin"/>
    <property type="match status" value="1"/>
</dbReference>
<dbReference type="InterPro" id="IPR000990">
    <property type="entry name" value="Innexin"/>
</dbReference>
<comment type="function">
    <text evidence="12">Structural component of the gap junctions.</text>
</comment>
<dbReference type="GO" id="GO:0034220">
    <property type="term" value="P:monoatomic ion transmembrane transport"/>
    <property type="evidence" value="ECO:0007669"/>
    <property type="project" value="UniProtKB-KW"/>
</dbReference>
<evidence type="ECO:0000256" key="11">
    <source>
        <dbReference type="ARBA" id="ARBA00023303"/>
    </source>
</evidence>
<reference evidence="14 15" key="1">
    <citation type="journal article" date="2024" name="bioRxiv">
        <title>A reference genome for Trichogramma kaykai: A tiny desert-dwelling parasitoid wasp with competing sex-ratio distorters.</title>
        <authorList>
            <person name="Culotta J."/>
            <person name="Lindsey A.R."/>
        </authorList>
    </citation>
    <scope>NUCLEOTIDE SEQUENCE [LARGE SCALE GENOMIC DNA]</scope>
    <source>
        <strain evidence="14 15">KSX58</strain>
    </source>
</reference>
<evidence type="ECO:0000256" key="10">
    <source>
        <dbReference type="ARBA" id="ARBA00023136"/>
    </source>
</evidence>
<comment type="caution">
    <text evidence="14">The sequence shown here is derived from an EMBL/GenBank/DDBJ whole genome shotgun (WGS) entry which is preliminary data.</text>
</comment>
<keyword evidence="10" id="KW-0472">Membrane</keyword>
<evidence type="ECO:0000256" key="3">
    <source>
        <dbReference type="ARBA" id="ARBA00022448"/>
    </source>
</evidence>
<dbReference type="GO" id="GO:0005886">
    <property type="term" value="C:plasma membrane"/>
    <property type="evidence" value="ECO:0007669"/>
    <property type="project" value="UniProtKB-SubCell"/>
</dbReference>
<evidence type="ECO:0000256" key="2">
    <source>
        <dbReference type="ARBA" id="ARBA00004651"/>
    </source>
</evidence>
<comment type="similarity">
    <text evidence="12">Belongs to the pannexin family.</text>
</comment>
<evidence type="ECO:0000256" key="12">
    <source>
        <dbReference type="RuleBase" id="RU010713"/>
    </source>
</evidence>
<comment type="subcellular location">
    <subcellularLocation>
        <location evidence="1">Cell junction</location>
        <location evidence="1">Gap junction</location>
    </subcellularLocation>
    <subcellularLocation>
        <location evidence="2 12">Cell membrane</location>
        <topology evidence="2 12">Multi-pass membrane protein</topology>
    </subcellularLocation>
</comment>
<evidence type="ECO:0000256" key="9">
    <source>
        <dbReference type="ARBA" id="ARBA00023065"/>
    </source>
</evidence>
<evidence type="ECO:0000313" key="15">
    <source>
        <dbReference type="Proteomes" id="UP001627154"/>
    </source>
</evidence>
<name>A0ABD2XGV0_9HYME</name>
<evidence type="ECO:0000256" key="5">
    <source>
        <dbReference type="ARBA" id="ARBA00022692"/>
    </source>
</evidence>
<dbReference type="EMBL" id="JBJJXI010000025">
    <property type="protein sequence ID" value="KAL3404461.1"/>
    <property type="molecule type" value="Genomic_DNA"/>
</dbReference>
<evidence type="ECO:0000256" key="4">
    <source>
        <dbReference type="ARBA" id="ARBA00022475"/>
    </source>
</evidence>
<dbReference type="PANTHER" id="PTHR11893:SF40">
    <property type="entry name" value="INNEXIN SHAKING-B"/>
    <property type="match status" value="1"/>
</dbReference>
<keyword evidence="6" id="KW-0303">Gap junction</keyword>
<keyword evidence="9 12" id="KW-0406">Ion transport</keyword>
<dbReference type="PANTHER" id="PTHR11893">
    <property type="entry name" value="INNEXIN"/>
    <property type="match status" value="1"/>
</dbReference>
<evidence type="ECO:0000256" key="1">
    <source>
        <dbReference type="ARBA" id="ARBA00004610"/>
    </source>
</evidence>
<evidence type="ECO:0000313" key="14">
    <source>
        <dbReference type="EMBL" id="KAL3404461.1"/>
    </source>
</evidence>
<sequence>MTWWRFGSASSSQKTSLPILSNSSSNQSRGDQQQRAAALVSSSKPDQASALKQFSIVLLLLKAQSRVNFGHSRSVRGAASLCVMLDIFRGLKSLIKVSHIHIDTPVFRLHYSLTVIILIAFSLIVTTRQYVGNPIDCIHSKDFPEDVLNTYCWIHSTYTITGAYKKREGYEVPFLGIDNSRNYADGEKKEYRYYQWVCFMLFFQNKKDLEF</sequence>
<keyword evidence="11 12" id="KW-0407">Ion channel</keyword>
<protein>
    <recommendedName>
        <fullName evidence="12">Innexin</fullName>
    </recommendedName>
</protein>
<accession>A0ABD2XGV0</accession>
<dbReference type="AlphaFoldDB" id="A0ABD2XGV0"/>
<feature type="region of interest" description="Disordered" evidence="13">
    <location>
        <begin position="1"/>
        <end position="34"/>
    </location>
</feature>
<evidence type="ECO:0000256" key="6">
    <source>
        <dbReference type="ARBA" id="ARBA00022868"/>
    </source>
</evidence>
<evidence type="ECO:0000256" key="7">
    <source>
        <dbReference type="ARBA" id="ARBA00022949"/>
    </source>
</evidence>
<feature type="compositionally biased region" description="Polar residues" evidence="13">
    <location>
        <begin position="8"/>
        <end position="34"/>
    </location>
</feature>
<keyword evidence="3 12" id="KW-0813">Transport</keyword>
<keyword evidence="8" id="KW-1133">Transmembrane helix</keyword>
<dbReference type="PRINTS" id="PR01262">
    <property type="entry name" value="INNEXIN"/>
</dbReference>
<gene>
    <name evidence="12" type="primary">inx</name>
    <name evidence="14" type="ORF">TKK_002933</name>
</gene>
<keyword evidence="4" id="KW-1003">Cell membrane</keyword>
<evidence type="ECO:0000256" key="13">
    <source>
        <dbReference type="SAM" id="MobiDB-lite"/>
    </source>
</evidence>
<dbReference type="PROSITE" id="PS51013">
    <property type="entry name" value="PANNEXIN"/>
    <property type="match status" value="1"/>
</dbReference>
<evidence type="ECO:0000256" key="8">
    <source>
        <dbReference type="ARBA" id="ARBA00022989"/>
    </source>
</evidence>
<proteinExistence type="inferred from homology"/>
<keyword evidence="5" id="KW-0812">Transmembrane</keyword>
<keyword evidence="7" id="KW-0965">Cell junction</keyword>
<dbReference type="Proteomes" id="UP001627154">
    <property type="component" value="Unassembled WGS sequence"/>
</dbReference>
<keyword evidence="15" id="KW-1185">Reference proteome</keyword>